<accession>A0A1R0KE31</accession>
<dbReference type="STRING" id="76021.BS329_40000"/>
<proteinExistence type="predicted"/>
<name>A0A1R0KE31_9PSEU</name>
<organism evidence="2 3">
    <name type="scientific">Amycolatopsis coloradensis</name>
    <dbReference type="NCBI Taxonomy" id="76021"/>
    <lineage>
        <taxon>Bacteria</taxon>
        <taxon>Bacillati</taxon>
        <taxon>Actinomycetota</taxon>
        <taxon>Actinomycetes</taxon>
        <taxon>Pseudonocardiales</taxon>
        <taxon>Pseudonocardiaceae</taxon>
        <taxon>Amycolatopsis</taxon>
    </lineage>
</organism>
<comment type="caution">
    <text evidence="2">The sequence shown here is derived from an EMBL/GenBank/DDBJ whole genome shotgun (WGS) entry which is preliminary data.</text>
</comment>
<keyword evidence="3" id="KW-1185">Reference proteome</keyword>
<dbReference type="EMBL" id="MQUQ01000037">
    <property type="protein sequence ID" value="OLZ43272.1"/>
    <property type="molecule type" value="Genomic_DNA"/>
</dbReference>
<dbReference type="GO" id="GO:0016301">
    <property type="term" value="F:kinase activity"/>
    <property type="evidence" value="ECO:0007669"/>
    <property type="project" value="UniProtKB-KW"/>
</dbReference>
<gene>
    <name evidence="2" type="ORF">BS329_40000</name>
</gene>
<dbReference type="RefSeq" id="WP_076168634.1">
    <property type="nucleotide sequence ID" value="NZ_JBEZVB010000013.1"/>
</dbReference>
<sequence length="166" mass="17667">MSARTSQVDDLRLVAQPNAVLCSELFVRLILSDWSLRPLLDQAKTAAARLVGALVDAADPKAPPFLTLRLRLRSDVLVIEVDHELAGLPAPTPAPGERTGVVPGQTGGVTIWCELPLPGGMSAGQVQLPRRGDRRTLVDEPVSGEPVGADPEVLERLLSRLSGWSG</sequence>
<dbReference type="Proteomes" id="UP000187486">
    <property type="component" value="Unassembled WGS sequence"/>
</dbReference>
<dbReference type="AlphaFoldDB" id="A0A1R0KE31"/>
<dbReference type="OrthoDB" id="5180771at2"/>
<protein>
    <submittedName>
        <fullName evidence="2">Histidine kinase</fullName>
    </submittedName>
</protein>
<evidence type="ECO:0000313" key="2">
    <source>
        <dbReference type="EMBL" id="OLZ43272.1"/>
    </source>
</evidence>
<reference evidence="2 3" key="1">
    <citation type="submission" date="2016-01" db="EMBL/GenBank/DDBJ databases">
        <title>Amycolatopsis coloradensis genome sequencing and assembly.</title>
        <authorList>
            <person name="Mayilraj S."/>
        </authorList>
    </citation>
    <scope>NUCLEOTIDE SEQUENCE [LARGE SCALE GENOMIC DNA]</scope>
    <source>
        <strain evidence="2 3">DSM 44225</strain>
    </source>
</reference>
<evidence type="ECO:0000256" key="1">
    <source>
        <dbReference type="SAM" id="MobiDB-lite"/>
    </source>
</evidence>
<evidence type="ECO:0000313" key="3">
    <source>
        <dbReference type="Proteomes" id="UP000187486"/>
    </source>
</evidence>
<keyword evidence="2" id="KW-0418">Kinase</keyword>
<keyword evidence="2" id="KW-0808">Transferase</keyword>
<feature type="region of interest" description="Disordered" evidence="1">
    <location>
        <begin position="123"/>
        <end position="150"/>
    </location>
</feature>